<name>A0A2V4C5N6_9FLAO</name>
<organism evidence="1 2">
    <name type="scientific">Flavobacterium hydrophilum</name>
    <dbReference type="NCBI Taxonomy" id="2211445"/>
    <lineage>
        <taxon>Bacteria</taxon>
        <taxon>Pseudomonadati</taxon>
        <taxon>Bacteroidota</taxon>
        <taxon>Flavobacteriia</taxon>
        <taxon>Flavobacteriales</taxon>
        <taxon>Flavobacteriaceae</taxon>
        <taxon>Flavobacterium</taxon>
    </lineage>
</organism>
<comment type="caution">
    <text evidence="1">The sequence shown here is derived from an EMBL/GenBank/DDBJ whole genome shotgun (WGS) entry which is preliminary data.</text>
</comment>
<dbReference type="InterPro" id="IPR010816">
    <property type="entry name" value="Het-C"/>
</dbReference>
<evidence type="ECO:0000313" key="2">
    <source>
        <dbReference type="Proteomes" id="UP000247681"/>
    </source>
</evidence>
<proteinExistence type="predicted"/>
<dbReference type="OrthoDB" id="6717961at2"/>
<gene>
    <name evidence="1" type="ORF">DMB68_05650</name>
</gene>
<dbReference type="EMBL" id="QJHL01000001">
    <property type="protein sequence ID" value="PXY46649.1"/>
    <property type="molecule type" value="Genomic_DNA"/>
</dbReference>
<reference evidence="1 2" key="1">
    <citation type="submission" date="2018-05" db="EMBL/GenBank/DDBJ databases">
        <title>Flavobacterium sp. strain IMCC34758, incomplete genome.</title>
        <authorList>
            <person name="Joung Y."/>
        </authorList>
    </citation>
    <scope>NUCLEOTIDE SEQUENCE [LARGE SCALE GENOMIC DNA]</scope>
    <source>
        <strain evidence="1 2">IMCC34758</strain>
    </source>
</reference>
<dbReference type="Pfam" id="PF07217">
    <property type="entry name" value="Het-C"/>
    <property type="match status" value="3"/>
</dbReference>
<dbReference type="Proteomes" id="UP000247681">
    <property type="component" value="Unassembled WGS sequence"/>
</dbReference>
<accession>A0A2V4C5N6</accession>
<dbReference type="RefSeq" id="WP_110345655.1">
    <property type="nucleotide sequence ID" value="NZ_QJHL01000001.1"/>
</dbReference>
<dbReference type="AlphaFoldDB" id="A0A2V4C5N6"/>
<evidence type="ECO:0000313" key="1">
    <source>
        <dbReference type="EMBL" id="PXY46649.1"/>
    </source>
</evidence>
<protein>
    <recommendedName>
        <fullName evidence="3">Heterokaryon incompatibility protein Het-C</fullName>
    </recommendedName>
</protein>
<evidence type="ECO:0008006" key="3">
    <source>
        <dbReference type="Google" id="ProtNLM"/>
    </source>
</evidence>
<sequence>MSRTRYVKGNITEITGGNNTIYAKNGIKFFSEKRIEISAPETKYGEPEKYVPPPIKIVESQYKLESQYGHEQLVFLAKQLGEFPFMIFMIIVFGEEIEASALSKLYRGLSDGSIKAPEIVVTKVPHKGRKANYSNYEKKILVWEHFIDMAVKDNDTRAELMAALVEEYGHHIDNLLRTELATKGIEDTDYIDEGAKFAYALFSFDIFKETQLCFAKAKTPNFAGDLIIDFSELHTQLKEYVNEDKQYDANPKEDKEGFGAGFEAGMHGGIEREALQEMVRYRKLTELEVKQIYYGNWLRDYSQIILESTIRLEKADVDKIKQSGIKHLNSLLKMNPYKLSQDGLVKLLEILAAKEFVFGSNKFTHNYQDHVKVFRKNYGSLTKDILGIYRPEEHIDNPKGLEDFSSLSISFQYEYSKGNFTTKKLYAGESPKSLLVNELNVKNYIATKGETDPQRPTSDTYMFQQLKMAVQYGRNKDGFRHLGAAFHVLEDFFSHTNFVELSLIKAGSLLLDKNKNNALGKELLLVYPWVEGKQGADYSTIPLITGKFLLDDTMASVLPKVGDKMFPVGIQDYEQRKPGDRTFQDAFILTTLEDLSTGQQSDGLEENSTYKGVKTSDILNMYKNYLRLIDAKSAAVEYTGWLGRTIDRGLSYMGDSLATFNNIAYNLLLGSADDDIKVEQTENSNKNYGTDPTHTQVAKDALNHPLNPLASELAKIAVKDVATRILDIWKTGSDPTGEELAKYVINKYTLHPVYQITDWANETVNKWIDENDTIIPRLQSATVYEHAEQVTQRAISNKKVQEILNYFK</sequence>
<keyword evidence="2" id="KW-1185">Reference proteome</keyword>